<keyword evidence="2" id="KW-1133">Transmembrane helix</keyword>
<keyword evidence="2" id="KW-0472">Membrane</keyword>
<comment type="caution">
    <text evidence="3">The sequence shown here is derived from an EMBL/GenBank/DDBJ whole genome shotgun (WGS) entry which is preliminary data.</text>
</comment>
<reference evidence="3 4" key="2">
    <citation type="submission" date="2019-05" db="EMBL/GenBank/DDBJ databases">
        <title>Glycomyces buryatensis sp. nov.</title>
        <authorList>
            <person name="Nikitina E."/>
        </authorList>
    </citation>
    <scope>NUCLEOTIDE SEQUENCE [LARGE SCALE GENOMIC DNA]</scope>
    <source>
        <strain evidence="3 4">18</strain>
    </source>
</reference>
<feature type="compositionally biased region" description="Basic and acidic residues" evidence="1">
    <location>
        <begin position="51"/>
        <end position="67"/>
    </location>
</feature>
<feature type="region of interest" description="Disordered" evidence="1">
    <location>
        <begin position="24"/>
        <end position="130"/>
    </location>
</feature>
<dbReference type="AlphaFoldDB" id="A0A4S8QMF0"/>
<dbReference type="OrthoDB" id="5194448at2"/>
<sequence>MTREKRATTRLTVDTGRAVIGPACAIATGGPSRSRWHRRRRDPGYAGKTACRPECRKGDRPVGKKSAEATPAVEESKPVSATDKKGKATPKRPTQSKARPPVNPPLTSKEKRAQQKSAPLSKEQKSQAKADIRAERARIAEGQWKGDPLFDKYHLPRDRGPERLLVRDLVDSRRTVAQYFFALTMALLLATNVFPAYVNILMLVWAAMMLGFAVDSYFLCRKVWRLVMKRFPKTTQRKPGLYWYAIQRSIMFRSMRNPRPRMSYKATEDDLGQVVK</sequence>
<accession>A0A4S8QMF0</accession>
<keyword evidence="2" id="KW-0812">Transmembrane</keyword>
<evidence type="ECO:0000256" key="2">
    <source>
        <dbReference type="SAM" id="Phobius"/>
    </source>
</evidence>
<feature type="transmembrane region" description="Helical" evidence="2">
    <location>
        <begin position="176"/>
        <end position="194"/>
    </location>
</feature>
<gene>
    <name evidence="3" type="ORF">FAB82_05360</name>
</gene>
<organism evidence="3 4">
    <name type="scientific">Glycomyces buryatensis</name>
    <dbReference type="NCBI Taxonomy" id="2570927"/>
    <lineage>
        <taxon>Bacteria</taxon>
        <taxon>Bacillati</taxon>
        <taxon>Actinomycetota</taxon>
        <taxon>Actinomycetes</taxon>
        <taxon>Glycomycetales</taxon>
        <taxon>Glycomycetaceae</taxon>
        <taxon>Glycomyces</taxon>
    </lineage>
</organism>
<feature type="compositionally biased region" description="Basic and acidic residues" evidence="1">
    <location>
        <begin position="74"/>
        <end position="86"/>
    </location>
</feature>
<protein>
    <submittedName>
        <fullName evidence="3">DUF3043 domain-containing protein</fullName>
    </submittedName>
</protein>
<dbReference type="Proteomes" id="UP000308760">
    <property type="component" value="Unassembled WGS sequence"/>
</dbReference>
<dbReference type="InterPro" id="IPR021403">
    <property type="entry name" value="DUF3043"/>
</dbReference>
<reference evidence="4" key="1">
    <citation type="submission" date="2019-04" db="EMBL/GenBank/DDBJ databases">
        <title>Nocardioides xinjiangensis sp. nov.</title>
        <authorList>
            <person name="Liu S."/>
        </authorList>
    </citation>
    <scope>NUCLEOTIDE SEQUENCE [LARGE SCALE GENOMIC DNA]</scope>
    <source>
        <strain evidence="4">18</strain>
    </source>
</reference>
<evidence type="ECO:0000313" key="3">
    <source>
        <dbReference type="EMBL" id="THV42599.1"/>
    </source>
</evidence>
<name>A0A4S8QMF0_9ACTN</name>
<feature type="transmembrane region" description="Helical" evidence="2">
    <location>
        <begin position="200"/>
        <end position="220"/>
    </location>
</feature>
<evidence type="ECO:0000313" key="4">
    <source>
        <dbReference type="Proteomes" id="UP000308760"/>
    </source>
</evidence>
<proteinExistence type="predicted"/>
<dbReference type="Pfam" id="PF11241">
    <property type="entry name" value="DUF3043"/>
    <property type="match status" value="1"/>
</dbReference>
<dbReference type="EMBL" id="STGY01000021">
    <property type="protein sequence ID" value="THV42599.1"/>
    <property type="molecule type" value="Genomic_DNA"/>
</dbReference>
<evidence type="ECO:0000256" key="1">
    <source>
        <dbReference type="SAM" id="MobiDB-lite"/>
    </source>
</evidence>
<keyword evidence="4" id="KW-1185">Reference proteome</keyword>